<feature type="transmembrane region" description="Helical" evidence="7">
    <location>
        <begin position="514"/>
        <end position="534"/>
    </location>
</feature>
<feature type="transmembrane region" description="Helical" evidence="7">
    <location>
        <begin position="347"/>
        <end position="369"/>
    </location>
</feature>
<proteinExistence type="predicted"/>
<reference evidence="8" key="1">
    <citation type="journal article" date="2022" name="Int. J. Syst. Evol. Microbiol.">
        <title>Apilactobacillus apisilvae sp. nov., Nicolia spurrieriana gen. nov. sp. nov., Bombilactobacillus folatiphilus sp. nov. and Bombilactobacillus thymidiniphilus sp. nov., four new lactic acid bacterial isolates from stingless bees Tetragonula carbonaria and Austroplebeia australis.</title>
        <authorList>
            <person name="Oliphant S.A."/>
            <person name="Watson-Haigh N.S."/>
            <person name="Sumby K.M."/>
            <person name="Gardner J."/>
            <person name="Groom S."/>
            <person name="Jiranek V."/>
        </authorList>
    </citation>
    <scope>NUCLEOTIDE SEQUENCE</scope>
    <source>
        <strain evidence="8">SGEP1_A5</strain>
    </source>
</reference>
<dbReference type="InterPro" id="IPR024923">
    <property type="entry name" value="PG_synth_SpoVB"/>
</dbReference>
<dbReference type="PIRSF" id="PIRSF038958">
    <property type="entry name" value="PG_synth_SpoVB"/>
    <property type="match status" value="1"/>
</dbReference>
<dbReference type="Proteomes" id="UP000831181">
    <property type="component" value="Chromosome"/>
</dbReference>
<feature type="transmembrane region" description="Helical" evidence="7">
    <location>
        <begin position="36"/>
        <end position="58"/>
    </location>
</feature>
<dbReference type="PANTHER" id="PTHR30250">
    <property type="entry name" value="PST FAMILY PREDICTED COLANIC ACID TRANSPORTER"/>
    <property type="match status" value="1"/>
</dbReference>
<protein>
    <submittedName>
        <fullName evidence="8">Polysaccharide biosynthesis protein</fullName>
    </submittedName>
</protein>
<evidence type="ECO:0000256" key="7">
    <source>
        <dbReference type="SAM" id="Phobius"/>
    </source>
</evidence>
<dbReference type="GO" id="GO:0005886">
    <property type="term" value="C:plasma membrane"/>
    <property type="evidence" value="ECO:0007669"/>
    <property type="project" value="UniProtKB-SubCell"/>
</dbReference>
<comment type="subcellular location">
    <subcellularLocation>
        <location evidence="1">Cell membrane</location>
        <topology evidence="1">Multi-pass membrane protein</topology>
    </subcellularLocation>
</comment>
<feature type="transmembrane region" description="Helical" evidence="7">
    <location>
        <begin position="211"/>
        <end position="230"/>
    </location>
</feature>
<feature type="transmembrane region" description="Helical" evidence="7">
    <location>
        <begin position="482"/>
        <end position="502"/>
    </location>
</feature>
<feature type="transmembrane region" description="Helical" evidence="7">
    <location>
        <begin position="258"/>
        <end position="278"/>
    </location>
</feature>
<feature type="transmembrane region" description="Helical" evidence="7">
    <location>
        <begin position="446"/>
        <end position="462"/>
    </location>
</feature>
<evidence type="ECO:0000256" key="4">
    <source>
        <dbReference type="ARBA" id="ARBA00022989"/>
    </source>
</evidence>
<feature type="transmembrane region" description="Helical" evidence="7">
    <location>
        <begin position="109"/>
        <end position="128"/>
    </location>
</feature>
<accession>A0A976RS52</accession>
<keyword evidence="9" id="KW-1185">Reference proteome</keyword>
<name>A0A976RS52_9LACO</name>
<gene>
    <name evidence="8" type="ORF">MOO44_07695</name>
</gene>
<evidence type="ECO:0000256" key="5">
    <source>
        <dbReference type="ARBA" id="ARBA00023136"/>
    </source>
</evidence>
<feature type="transmembrane region" description="Helical" evidence="7">
    <location>
        <begin position="389"/>
        <end position="409"/>
    </location>
</feature>
<evidence type="ECO:0000256" key="3">
    <source>
        <dbReference type="ARBA" id="ARBA00022692"/>
    </source>
</evidence>
<dbReference type="EMBL" id="CP093361">
    <property type="protein sequence ID" value="UQS86755.1"/>
    <property type="molecule type" value="Genomic_DNA"/>
</dbReference>
<dbReference type="AlphaFoldDB" id="A0A976RS52"/>
<feature type="region of interest" description="Disordered" evidence="6">
    <location>
        <begin position="1"/>
        <end position="20"/>
    </location>
</feature>
<keyword evidence="3 7" id="KW-0812">Transmembrane</keyword>
<dbReference type="KEGG" id="lbe:MOO44_07695"/>
<feature type="transmembrane region" description="Helical" evidence="7">
    <location>
        <begin position="70"/>
        <end position="88"/>
    </location>
</feature>
<dbReference type="CDD" id="cd13124">
    <property type="entry name" value="MATE_SpoVB_like"/>
    <property type="match status" value="1"/>
</dbReference>
<evidence type="ECO:0000313" key="9">
    <source>
        <dbReference type="Proteomes" id="UP000831181"/>
    </source>
</evidence>
<evidence type="ECO:0000256" key="1">
    <source>
        <dbReference type="ARBA" id="ARBA00004651"/>
    </source>
</evidence>
<organism evidence="8 9">
    <name type="scientific">Nicoliella spurrieriana</name>
    <dbReference type="NCBI Taxonomy" id="2925830"/>
    <lineage>
        <taxon>Bacteria</taxon>
        <taxon>Bacillati</taxon>
        <taxon>Bacillota</taxon>
        <taxon>Bacilli</taxon>
        <taxon>Lactobacillales</taxon>
        <taxon>Lactobacillaceae</taxon>
        <taxon>Nicoliella</taxon>
    </lineage>
</organism>
<evidence type="ECO:0000313" key="8">
    <source>
        <dbReference type="EMBL" id="UQS86755.1"/>
    </source>
</evidence>
<sequence>MQETQREEAVQGLTDTDKGSQETMLKGSAWMTGGSILSRILGAVYIIPWRIWFAGFFFQANALYVQGYNVYGVLLIAAIAGIPSAVAKQVAHYNTLNEYGVGFKLYKRGLLLSISTGIIFALLLYFAAPLLDNGDPNVIPVMRALSWAILVIPTMSLTRGFFQGYQDMAPSAISQFVEQLVRVLYMLITALLIMHLGVIKGDWITAVSQSTFAAFMGAVAGLLVLGYYYFKRRHYYRSLVANSNHQLEVKTIQLYKEIIQQAVPFIILGAGVLIFQLIDQFTFFDLMRVFRNYPEVVLQKLFAIYAGNANKLVMITISLASALAITVVPLLSRAYTNNDHDGIRREIINGLILFEFIMIPSALGMAAIAGPLNRLFNGTGYGHLSANVLSFYSIVSIILGLFTVISAIMQGIYQNKLAVKYFIIGTIVKIICQVPAIALFGTFGPLVATSIGFIVTNGLILNSLTKQFHISYRLVVKRTNQILLFSILTYLTALISVFAFNWGLGHFMDIHSTIGSGVVTAIAVVLGGGVYIYATLKTRLADQIVGARVARIRNQLHIK</sequence>
<dbReference type="PANTHER" id="PTHR30250:SF21">
    <property type="entry name" value="LIPID II FLIPPASE MURJ"/>
    <property type="match status" value="1"/>
</dbReference>
<evidence type="ECO:0000256" key="6">
    <source>
        <dbReference type="SAM" id="MobiDB-lite"/>
    </source>
</evidence>
<feature type="transmembrane region" description="Helical" evidence="7">
    <location>
        <begin position="140"/>
        <end position="162"/>
    </location>
</feature>
<dbReference type="InterPro" id="IPR002797">
    <property type="entry name" value="Polysacc_synth"/>
</dbReference>
<evidence type="ECO:0000256" key="2">
    <source>
        <dbReference type="ARBA" id="ARBA00022475"/>
    </source>
</evidence>
<keyword evidence="5 7" id="KW-0472">Membrane</keyword>
<dbReference type="RefSeq" id="WP_260116558.1">
    <property type="nucleotide sequence ID" value="NZ_CP093361.1"/>
</dbReference>
<feature type="transmembrane region" description="Helical" evidence="7">
    <location>
        <begin position="183"/>
        <end position="199"/>
    </location>
</feature>
<keyword evidence="4 7" id="KW-1133">Transmembrane helix</keyword>
<dbReference type="Pfam" id="PF01943">
    <property type="entry name" value="Polysacc_synt"/>
    <property type="match status" value="1"/>
</dbReference>
<feature type="transmembrane region" description="Helical" evidence="7">
    <location>
        <begin position="421"/>
        <end position="440"/>
    </location>
</feature>
<keyword evidence="2" id="KW-1003">Cell membrane</keyword>
<feature type="transmembrane region" description="Helical" evidence="7">
    <location>
        <begin position="312"/>
        <end position="335"/>
    </location>
</feature>
<dbReference type="InterPro" id="IPR050833">
    <property type="entry name" value="Poly_Biosynth_Transport"/>
</dbReference>